<dbReference type="InterPro" id="IPR022453">
    <property type="entry name" value="Znf_MqsA-type"/>
</dbReference>
<proteinExistence type="predicted"/>
<dbReference type="Gene3D" id="3.10.20.860">
    <property type="match status" value="1"/>
</dbReference>
<dbReference type="Proteomes" id="UP000299794">
    <property type="component" value="Unassembled WGS sequence"/>
</dbReference>
<accession>A0A4V0XU76</accession>
<gene>
    <name evidence="1" type="ORF">PA905_05660</name>
</gene>
<sequence length="76" mass="8684">MSQCHVCGATEFHTEQVSEIFQINGKFYLVEKIPAQVCSRCGEVTFSRETTENIRKMLHGESQPIKSINLDVFAYQ</sequence>
<dbReference type="EMBL" id="BJCD01000030">
    <property type="protein sequence ID" value="GDZ92869.1"/>
    <property type="molecule type" value="Genomic_DNA"/>
</dbReference>
<name>A0A4V0XU76_PLAAG</name>
<dbReference type="InterPro" id="IPR032758">
    <property type="entry name" value="MqsA/HigA-2"/>
</dbReference>
<evidence type="ECO:0000313" key="1">
    <source>
        <dbReference type="EMBL" id="GDZ92869.1"/>
    </source>
</evidence>
<evidence type="ECO:0000313" key="2">
    <source>
        <dbReference type="Proteomes" id="UP000299794"/>
    </source>
</evidence>
<protein>
    <recommendedName>
        <fullName evidence="3">YgiT-type zinc finger domain-containing protein</fullName>
    </recommendedName>
</protein>
<comment type="caution">
    <text evidence="1">The sequence shown here is derived from an EMBL/GenBank/DDBJ whole genome shotgun (WGS) entry which is preliminary data.</text>
</comment>
<dbReference type="NCBIfam" id="TIGR03831">
    <property type="entry name" value="YgiT_finger"/>
    <property type="match status" value="1"/>
</dbReference>
<organism evidence="1 2">
    <name type="scientific">Planktothrix agardhii CCAP 1459/11A</name>
    <dbReference type="NCBI Taxonomy" id="282420"/>
    <lineage>
        <taxon>Bacteria</taxon>
        <taxon>Bacillati</taxon>
        <taxon>Cyanobacteriota</taxon>
        <taxon>Cyanophyceae</taxon>
        <taxon>Oscillatoriophycideae</taxon>
        <taxon>Oscillatoriales</taxon>
        <taxon>Microcoleaceae</taxon>
        <taxon>Planktothrix</taxon>
    </lineage>
</organism>
<dbReference type="RefSeq" id="WP_026789187.1">
    <property type="nucleotide sequence ID" value="NZ_BJCD01000030.1"/>
</dbReference>
<dbReference type="AlphaFoldDB" id="A0A4V0XU76"/>
<dbReference type="Pfam" id="PF15731">
    <property type="entry name" value="MqsA_antitoxin"/>
    <property type="match status" value="1"/>
</dbReference>
<reference evidence="2" key="1">
    <citation type="submission" date="2019-02" db="EMBL/GenBank/DDBJ databases">
        <title>Draft genome sequence of Planktothrix agardhii NIES-905.</title>
        <authorList>
            <person name="Yamaguchi H."/>
            <person name="Suzuki S."/>
            <person name="Kawachi M."/>
        </authorList>
    </citation>
    <scope>NUCLEOTIDE SEQUENCE [LARGE SCALE GENOMIC DNA]</scope>
    <source>
        <strain evidence="2">CCAP 1459/11A</strain>
    </source>
</reference>
<evidence type="ECO:0008006" key="3">
    <source>
        <dbReference type="Google" id="ProtNLM"/>
    </source>
</evidence>